<feature type="binding site" evidence="7">
    <location>
        <begin position="111"/>
        <end position="117"/>
    </location>
    <ligand>
        <name>ATP</name>
        <dbReference type="ChEBI" id="CHEBI:30616"/>
    </ligand>
</feature>
<evidence type="ECO:0000259" key="8">
    <source>
        <dbReference type="Pfam" id="PF08245"/>
    </source>
</evidence>
<evidence type="ECO:0000256" key="3">
    <source>
        <dbReference type="ARBA" id="ARBA00022490"/>
    </source>
</evidence>
<dbReference type="Proteomes" id="UP000017396">
    <property type="component" value="Chromosome"/>
</dbReference>
<dbReference type="EMBL" id="CP003587">
    <property type="protein sequence ID" value="AGY58119.1"/>
    <property type="molecule type" value="Genomic_DNA"/>
</dbReference>
<reference evidence="9 10" key="1">
    <citation type="journal article" date="2013" name="PLoS ONE">
        <title>Cultivation and Complete Genome Sequencing of Gloeobacter kilaueensis sp. nov., from a Lava Cave in Kilauea Caldera, Hawai'i.</title>
        <authorList>
            <person name="Saw J.H."/>
            <person name="Schatz M."/>
            <person name="Brown M.V."/>
            <person name="Kunkel D.D."/>
            <person name="Foster J.S."/>
            <person name="Shick H."/>
            <person name="Christensen S."/>
            <person name="Hou S."/>
            <person name="Wan X."/>
            <person name="Donachie S.P."/>
        </authorList>
    </citation>
    <scope>NUCLEOTIDE SEQUENCE [LARGE SCALE GENOMIC DNA]</scope>
    <source>
        <strain evidence="10">JS</strain>
    </source>
</reference>
<dbReference type="EC" id="6.3.2.9" evidence="7"/>
<dbReference type="GO" id="GO:0008764">
    <property type="term" value="F:UDP-N-acetylmuramoylalanine-D-glutamate ligase activity"/>
    <property type="evidence" value="ECO:0007669"/>
    <property type="project" value="UniProtKB-UniRule"/>
</dbReference>
<protein>
    <recommendedName>
        <fullName evidence="7">UDP-N-acetylmuramoylalanine--D-glutamate ligase</fullName>
        <ecNumber evidence="7">6.3.2.9</ecNumber>
    </recommendedName>
    <alternativeName>
        <fullName evidence="7">D-glutamic acid-adding enzyme</fullName>
    </alternativeName>
    <alternativeName>
        <fullName evidence="7">UDP-N-acetylmuramoyl-L-alanyl-D-glutamate synthetase</fullName>
    </alternativeName>
</protein>
<dbReference type="HOGENOM" id="CLU_032540_0_0_3"/>
<evidence type="ECO:0000256" key="6">
    <source>
        <dbReference type="ARBA" id="ARBA00022840"/>
    </source>
</evidence>
<dbReference type="SUPFAM" id="SSF53244">
    <property type="entry name" value="MurD-like peptide ligases, peptide-binding domain"/>
    <property type="match status" value="1"/>
</dbReference>
<comment type="pathway">
    <text evidence="2 7">Cell wall biogenesis; peptidoglycan biosynthesis.</text>
</comment>
<dbReference type="SUPFAM" id="SSF51984">
    <property type="entry name" value="MurCD N-terminal domain"/>
    <property type="match status" value="1"/>
</dbReference>
<dbReference type="InterPro" id="IPR005762">
    <property type="entry name" value="MurD"/>
</dbReference>
<dbReference type="OrthoDB" id="9809796at2"/>
<dbReference type="InterPro" id="IPR036615">
    <property type="entry name" value="Mur_ligase_C_dom_sf"/>
</dbReference>
<comment type="similarity">
    <text evidence="7">Belongs to the MurCDEF family.</text>
</comment>
<dbReference type="GO" id="GO:0071555">
    <property type="term" value="P:cell wall organization"/>
    <property type="evidence" value="ECO:0007669"/>
    <property type="project" value="UniProtKB-KW"/>
</dbReference>
<dbReference type="GO" id="GO:0008360">
    <property type="term" value="P:regulation of cell shape"/>
    <property type="evidence" value="ECO:0007669"/>
    <property type="project" value="UniProtKB-KW"/>
</dbReference>
<evidence type="ECO:0000256" key="2">
    <source>
        <dbReference type="ARBA" id="ARBA00004752"/>
    </source>
</evidence>
<comment type="function">
    <text evidence="7">Cell wall formation. Catalyzes the addition of glutamate to the nucleotide precursor UDP-N-acetylmuramoyl-L-alanine (UMA).</text>
</comment>
<keyword evidence="3 7" id="KW-0963">Cytoplasm</keyword>
<keyword evidence="7" id="KW-0573">Peptidoglycan synthesis</keyword>
<dbReference type="Pfam" id="PF08245">
    <property type="entry name" value="Mur_ligase_M"/>
    <property type="match status" value="1"/>
</dbReference>
<dbReference type="GO" id="GO:0005737">
    <property type="term" value="C:cytoplasm"/>
    <property type="evidence" value="ECO:0007669"/>
    <property type="project" value="UniProtKB-SubCell"/>
</dbReference>
<dbReference type="PATRIC" id="fig|1183438.3.peg.1836"/>
<keyword evidence="7" id="KW-0132">Cell division</keyword>
<feature type="domain" description="Mur ligase central" evidence="8">
    <location>
        <begin position="109"/>
        <end position="277"/>
    </location>
</feature>
<keyword evidence="10" id="KW-1185">Reference proteome</keyword>
<dbReference type="Pfam" id="PF21799">
    <property type="entry name" value="MurD-like_N"/>
    <property type="match status" value="1"/>
</dbReference>
<dbReference type="KEGG" id="glj:GKIL_1873"/>
<dbReference type="GO" id="GO:0051301">
    <property type="term" value="P:cell division"/>
    <property type="evidence" value="ECO:0007669"/>
    <property type="project" value="UniProtKB-KW"/>
</dbReference>
<dbReference type="InterPro" id="IPR013221">
    <property type="entry name" value="Mur_ligase_cen"/>
</dbReference>
<accession>U5QKG8</accession>
<evidence type="ECO:0000256" key="1">
    <source>
        <dbReference type="ARBA" id="ARBA00004496"/>
    </source>
</evidence>
<organism evidence="9 10">
    <name type="scientific">Gloeobacter kilaueensis (strain ATCC BAA-2537 / CCAP 1431/1 / ULC 316 / JS1)</name>
    <dbReference type="NCBI Taxonomy" id="1183438"/>
    <lineage>
        <taxon>Bacteria</taxon>
        <taxon>Bacillati</taxon>
        <taxon>Cyanobacteriota</taxon>
        <taxon>Cyanophyceae</taxon>
        <taxon>Gloeobacterales</taxon>
        <taxon>Gloeobacteraceae</taxon>
        <taxon>Gloeobacter</taxon>
    </lineage>
</organism>
<evidence type="ECO:0000313" key="10">
    <source>
        <dbReference type="Proteomes" id="UP000017396"/>
    </source>
</evidence>
<dbReference type="AlphaFoldDB" id="U5QKG8"/>
<name>U5QKG8_GLOK1</name>
<dbReference type="PANTHER" id="PTHR43692:SF1">
    <property type="entry name" value="UDP-N-ACETYLMURAMOYLALANINE--D-GLUTAMATE LIGASE"/>
    <property type="match status" value="1"/>
</dbReference>
<comment type="subcellular location">
    <subcellularLocation>
        <location evidence="1 7">Cytoplasm</location>
    </subcellularLocation>
</comment>
<evidence type="ECO:0000256" key="5">
    <source>
        <dbReference type="ARBA" id="ARBA00022741"/>
    </source>
</evidence>
<dbReference type="Gene3D" id="3.40.50.720">
    <property type="entry name" value="NAD(P)-binding Rossmann-like Domain"/>
    <property type="match status" value="1"/>
</dbReference>
<proteinExistence type="inferred from homology"/>
<dbReference type="eggNOG" id="COG0771">
    <property type="taxonomic scope" value="Bacteria"/>
</dbReference>
<dbReference type="RefSeq" id="WP_023173244.1">
    <property type="nucleotide sequence ID" value="NC_022600.1"/>
</dbReference>
<dbReference type="SUPFAM" id="SSF53623">
    <property type="entry name" value="MurD-like peptide ligases, catalytic domain"/>
    <property type="match status" value="1"/>
</dbReference>
<dbReference type="STRING" id="1183438.GKIL_1873"/>
<evidence type="ECO:0000256" key="7">
    <source>
        <dbReference type="HAMAP-Rule" id="MF_00639"/>
    </source>
</evidence>
<dbReference type="GO" id="GO:0005524">
    <property type="term" value="F:ATP binding"/>
    <property type="evidence" value="ECO:0007669"/>
    <property type="project" value="UniProtKB-UniRule"/>
</dbReference>
<keyword evidence="4 7" id="KW-0436">Ligase</keyword>
<gene>
    <name evidence="7 9" type="primary">murD</name>
    <name evidence="9" type="ORF">GKIL_1873</name>
</gene>
<dbReference type="InterPro" id="IPR036565">
    <property type="entry name" value="Mur-like_cat_sf"/>
</dbReference>
<dbReference type="PANTHER" id="PTHR43692">
    <property type="entry name" value="UDP-N-ACETYLMURAMOYLALANINE--D-GLUTAMATE LIGASE"/>
    <property type="match status" value="1"/>
</dbReference>
<dbReference type="HAMAP" id="MF_00639">
    <property type="entry name" value="MurD"/>
    <property type="match status" value="1"/>
</dbReference>
<keyword evidence="5 7" id="KW-0547">Nucleotide-binding</keyword>
<comment type="catalytic activity">
    <reaction evidence="7">
        <text>UDP-N-acetyl-alpha-D-muramoyl-L-alanine + D-glutamate + ATP = UDP-N-acetyl-alpha-D-muramoyl-L-alanyl-D-glutamate + ADP + phosphate + H(+)</text>
        <dbReference type="Rhea" id="RHEA:16429"/>
        <dbReference type="ChEBI" id="CHEBI:15378"/>
        <dbReference type="ChEBI" id="CHEBI:29986"/>
        <dbReference type="ChEBI" id="CHEBI:30616"/>
        <dbReference type="ChEBI" id="CHEBI:43474"/>
        <dbReference type="ChEBI" id="CHEBI:83898"/>
        <dbReference type="ChEBI" id="CHEBI:83900"/>
        <dbReference type="ChEBI" id="CHEBI:456216"/>
        <dbReference type="EC" id="6.3.2.9"/>
    </reaction>
</comment>
<keyword evidence="7" id="KW-0961">Cell wall biogenesis/degradation</keyword>
<sequence>MVVAVVGAGRSGQAAARWLASQGMQVQVWDGGRGEALQGVAQTLTAGGIEVILGREFVLEEPLPSKVIVSPGVSWDHPGLVAARARGLAVTGEVGLAWEELKDRRWLCVTGTNGKTTTTALIGHIFAQAGIAAPVCGNIGRPASELLLTPEPCEWIVAELSSFQIEAAGDLKPEVAVWTTFSPDHLNRHGTLERYAAIKASLLVRARRAVLNGDDAYLKAQRRSWPDAWWTAIGDPQAQVSVEQGQICVLAKPVLPVAAVRLPGAHNLQNVLMAVGATYLAGISIEEIGRAVASFEGVAHRLEPVGVHAGIRFINDSKATNYDAALVGLLATPAPTVLICGGEAKAGDPDAWLAAACERCAAVVLIGSAAPLFEQWFRERDYRGITVAHTLDRAVPIAFDLARAAQAGSVLFSPACASFDQFLNFEERGERFRAFVNGLTSVRSDRAR</sequence>
<keyword evidence="6 7" id="KW-0067">ATP-binding</keyword>
<dbReference type="Gene3D" id="3.90.190.20">
    <property type="entry name" value="Mur ligase, C-terminal domain"/>
    <property type="match status" value="1"/>
</dbReference>
<dbReference type="Gene3D" id="3.40.1190.10">
    <property type="entry name" value="Mur-like, catalytic domain"/>
    <property type="match status" value="1"/>
</dbReference>
<evidence type="ECO:0000313" key="9">
    <source>
        <dbReference type="EMBL" id="AGY58119.1"/>
    </source>
</evidence>
<dbReference type="GO" id="GO:0009252">
    <property type="term" value="P:peptidoglycan biosynthetic process"/>
    <property type="evidence" value="ECO:0007669"/>
    <property type="project" value="UniProtKB-UniRule"/>
</dbReference>
<dbReference type="UniPathway" id="UPA00219"/>
<keyword evidence="7" id="KW-0133">Cell shape</keyword>
<evidence type="ECO:0000256" key="4">
    <source>
        <dbReference type="ARBA" id="ARBA00022598"/>
    </source>
</evidence>
<keyword evidence="7" id="KW-0131">Cell cycle</keyword>
<dbReference type="NCBIfam" id="TIGR01087">
    <property type="entry name" value="murD"/>
    <property type="match status" value="1"/>
</dbReference>